<feature type="compositionally biased region" description="Basic and acidic residues" evidence="2">
    <location>
        <begin position="8"/>
        <end position="33"/>
    </location>
</feature>
<dbReference type="Proteomes" id="UP000593567">
    <property type="component" value="Unassembled WGS sequence"/>
</dbReference>
<sequence length="211" mass="23522">MPLFSKEPTVKEQLKSQDRTLRKVDRDLARDRSGLERQEKLLEQQIKQAAKRGDKQSCTILAKQLVNLRKTRTKSVATGARIQAIGNQSKVMNSNMKMAEAMGTTTKTMQQMNKVMDPQKMAAQMNEFTKQNAKLEMTEEMINDTLDEMLDESGDEEEQDSIVAGVLDEIGIDISGKVAEAPSAHRGTIGAEASGFTDDDLERQLKALKTM</sequence>
<accession>A0A7J7KDT9</accession>
<dbReference type="Pfam" id="PF03357">
    <property type="entry name" value="Snf7"/>
    <property type="match status" value="1"/>
</dbReference>
<dbReference type="PANTHER" id="PTHR10476">
    <property type="entry name" value="CHARGED MULTIVESICULAR BODY PROTEIN"/>
    <property type="match status" value="1"/>
</dbReference>
<evidence type="ECO:0000313" key="3">
    <source>
        <dbReference type="EMBL" id="KAF6035706.1"/>
    </source>
</evidence>
<keyword evidence="4" id="KW-1185">Reference proteome</keyword>
<comment type="similarity">
    <text evidence="1">Belongs to the SNF7 family.</text>
</comment>
<dbReference type="EMBL" id="VXIV02000842">
    <property type="protein sequence ID" value="KAF6035706.1"/>
    <property type="molecule type" value="Genomic_DNA"/>
</dbReference>
<organism evidence="3 4">
    <name type="scientific">Bugula neritina</name>
    <name type="common">Brown bryozoan</name>
    <name type="synonym">Sertularia neritina</name>
    <dbReference type="NCBI Taxonomy" id="10212"/>
    <lineage>
        <taxon>Eukaryota</taxon>
        <taxon>Metazoa</taxon>
        <taxon>Spiralia</taxon>
        <taxon>Lophotrochozoa</taxon>
        <taxon>Bryozoa</taxon>
        <taxon>Gymnolaemata</taxon>
        <taxon>Cheilostomatida</taxon>
        <taxon>Flustrina</taxon>
        <taxon>Buguloidea</taxon>
        <taxon>Bugulidae</taxon>
        <taxon>Bugula</taxon>
    </lineage>
</organism>
<feature type="region of interest" description="Disordered" evidence="2">
    <location>
        <begin position="1"/>
        <end position="33"/>
    </location>
</feature>
<protein>
    <recommendedName>
        <fullName evidence="5">CHMP2B</fullName>
    </recommendedName>
</protein>
<dbReference type="OrthoDB" id="5594417at2759"/>
<proteinExistence type="inferred from homology"/>
<comment type="caution">
    <text evidence="3">The sequence shown here is derived from an EMBL/GenBank/DDBJ whole genome shotgun (WGS) entry which is preliminary data.</text>
</comment>
<evidence type="ECO:0000256" key="2">
    <source>
        <dbReference type="SAM" id="MobiDB-lite"/>
    </source>
</evidence>
<evidence type="ECO:0008006" key="5">
    <source>
        <dbReference type="Google" id="ProtNLM"/>
    </source>
</evidence>
<name>A0A7J7KDT9_BUGNE</name>
<evidence type="ECO:0000313" key="4">
    <source>
        <dbReference type="Proteomes" id="UP000593567"/>
    </source>
</evidence>
<gene>
    <name evidence="3" type="ORF">EB796_005990</name>
</gene>
<reference evidence="3" key="1">
    <citation type="submission" date="2020-06" db="EMBL/GenBank/DDBJ databases">
        <title>Draft genome of Bugula neritina, a colonial animal packing powerful symbionts and potential medicines.</title>
        <authorList>
            <person name="Rayko M."/>
        </authorList>
    </citation>
    <scope>NUCLEOTIDE SEQUENCE [LARGE SCALE GENOMIC DNA]</scope>
    <source>
        <strain evidence="3">Kwan_BN1</strain>
    </source>
</reference>
<dbReference type="Gene3D" id="6.10.140.1230">
    <property type="match status" value="1"/>
</dbReference>
<dbReference type="GO" id="GO:0007034">
    <property type="term" value="P:vacuolar transport"/>
    <property type="evidence" value="ECO:0007669"/>
    <property type="project" value="InterPro"/>
</dbReference>
<evidence type="ECO:0000256" key="1">
    <source>
        <dbReference type="ARBA" id="ARBA00006190"/>
    </source>
</evidence>
<dbReference type="AlphaFoldDB" id="A0A7J7KDT9"/>
<dbReference type="InterPro" id="IPR005024">
    <property type="entry name" value="Snf7_fam"/>
</dbReference>